<keyword evidence="6" id="KW-1185">Reference proteome</keyword>
<dbReference type="InterPro" id="IPR006046">
    <property type="entry name" value="Alpha_amylase"/>
</dbReference>
<evidence type="ECO:0000313" key="5">
    <source>
        <dbReference type="EMBL" id="OQP52345.1"/>
    </source>
</evidence>
<reference evidence="5 6" key="1">
    <citation type="submission" date="2016-04" db="EMBL/GenBank/DDBJ databases">
        <authorList>
            <person name="Chen L."/>
            <person name="Zhuang W."/>
            <person name="Wang G."/>
        </authorList>
    </citation>
    <scope>NUCLEOTIDE SEQUENCE [LARGE SCALE GENOMIC DNA]</scope>
    <source>
        <strain evidence="6">GR20</strain>
    </source>
</reference>
<protein>
    <recommendedName>
        <fullName evidence="3">Alpha-amylase</fullName>
        <ecNumber evidence="3">3.2.1.1</ecNumber>
    </recommendedName>
</protein>
<proteinExistence type="inferred from homology"/>
<dbReference type="InterPro" id="IPR017853">
    <property type="entry name" value="GH"/>
</dbReference>
<dbReference type="Proteomes" id="UP000192277">
    <property type="component" value="Unassembled WGS sequence"/>
</dbReference>
<dbReference type="EMBL" id="LWBO01000004">
    <property type="protein sequence ID" value="OQP52345.1"/>
    <property type="molecule type" value="Genomic_DNA"/>
</dbReference>
<dbReference type="RefSeq" id="WP_014220396.1">
    <property type="nucleotide sequence ID" value="NZ_LWBO01000004.1"/>
</dbReference>
<comment type="similarity">
    <text evidence="1 2">Belongs to the glycosyl hydrolase 13 family.</text>
</comment>
<feature type="domain" description="Glycosyl hydrolase family 13 catalytic" evidence="4">
    <location>
        <begin position="34"/>
        <end position="453"/>
    </location>
</feature>
<comment type="catalytic activity">
    <reaction evidence="3">
        <text>Endohydrolysis of (1-&gt;4)-alpha-D-glucosidic linkages in polysaccharides containing three or more (1-&gt;4)-alpha-linked D-glucose units.</text>
        <dbReference type="EC" id="3.2.1.1"/>
    </reaction>
</comment>
<keyword evidence="3" id="KW-0326">Glycosidase</keyword>
<keyword evidence="3" id="KW-0119">Carbohydrate metabolism</keyword>
<dbReference type="Pfam" id="PF00128">
    <property type="entry name" value="Alpha-amylase"/>
    <property type="match status" value="1"/>
</dbReference>
<evidence type="ECO:0000259" key="4">
    <source>
        <dbReference type="SMART" id="SM00642"/>
    </source>
</evidence>
<dbReference type="Gene3D" id="3.20.20.80">
    <property type="entry name" value="Glycosidases"/>
    <property type="match status" value="1"/>
</dbReference>
<sequence length="574" mass="64120">MAAINSIQQIDLLPQPGKTYFNLNREWREEFIYFLLVDRFQDSQARSPINQPGRVAGIHTPDNFYGGTIRGITNNLDYIAGLGCTAIWLSPVFENNAGAYHGYNINNYLNIDPNFGTKQDLIDLVDAAHNYQLNGAPFPIRIILDVVINHSGDNWFYKNEDQPGVQPYKYFNDIRFDFGNWRKPDRPVPLELRNLDLYHRRGSIASASGYDTYPENQHGDLSGLKDYANDDDRAGSELINILIKAHCYWIREADIDGFRVDAVKHMGPLACSRFCSNIREYAYSLGKRGFFLFGELATPNDDIYNQYLGQNTSVSDGNNTVFFGINSLLDFRLAGAGIRAGLRDVITGNASPQTLFERLQAQQSRALNRGELGRYLVSFIDNHDSFWQPRGRFGAYASDQQVIAGIGFVLCSLGTPCIYYGTEQGFSGSGADNNIREALFDKAGPGQSLLNTHCNIYQEIAKIAAVMRSHEPLRFGRMYYRQISGNGKDFGLPVGPEYTLAFSRLLYSQEVLVAYNVSSSARNDCIIVDAAFHKAGDKLTFLYGDVGGVQVQVAPSGALFVQLNLKSGQFVILE</sequence>
<dbReference type="InterPro" id="IPR006047">
    <property type="entry name" value="GH13_cat_dom"/>
</dbReference>
<dbReference type="PANTHER" id="PTHR10357:SF209">
    <property type="entry name" value="PERIPLASMIC ALPHA-AMYLASE"/>
    <property type="match status" value="1"/>
</dbReference>
<dbReference type="SMART" id="SM00642">
    <property type="entry name" value="Aamy"/>
    <property type="match status" value="1"/>
</dbReference>
<name>A0ABX3P0R3_9BACT</name>
<evidence type="ECO:0000256" key="1">
    <source>
        <dbReference type="ARBA" id="ARBA00008061"/>
    </source>
</evidence>
<gene>
    <name evidence="5" type="ORF">A4D02_24450</name>
</gene>
<comment type="caution">
    <text evidence="5">The sequence shown here is derived from an EMBL/GenBank/DDBJ whole genome shotgun (WGS) entry which is preliminary data.</text>
</comment>
<organism evidence="5 6">
    <name type="scientific">Niastella koreensis</name>
    <dbReference type="NCBI Taxonomy" id="354356"/>
    <lineage>
        <taxon>Bacteria</taxon>
        <taxon>Pseudomonadati</taxon>
        <taxon>Bacteroidota</taxon>
        <taxon>Chitinophagia</taxon>
        <taxon>Chitinophagales</taxon>
        <taxon>Chitinophagaceae</taxon>
        <taxon>Niastella</taxon>
    </lineage>
</organism>
<dbReference type="PRINTS" id="PR00110">
    <property type="entry name" value="ALPHAAMYLASE"/>
</dbReference>
<keyword evidence="3" id="KW-0378">Hydrolase</keyword>
<evidence type="ECO:0000256" key="2">
    <source>
        <dbReference type="RuleBase" id="RU003615"/>
    </source>
</evidence>
<evidence type="ECO:0000313" key="6">
    <source>
        <dbReference type="Proteomes" id="UP000192277"/>
    </source>
</evidence>
<dbReference type="SUPFAM" id="SSF51445">
    <property type="entry name" value="(Trans)glycosidases"/>
    <property type="match status" value="1"/>
</dbReference>
<evidence type="ECO:0000256" key="3">
    <source>
        <dbReference type="RuleBase" id="RU361134"/>
    </source>
</evidence>
<accession>A0ABX3P0R3</accession>
<dbReference type="EC" id="3.2.1.1" evidence="3"/>
<dbReference type="PANTHER" id="PTHR10357">
    <property type="entry name" value="ALPHA-AMYLASE FAMILY MEMBER"/>
    <property type="match status" value="1"/>
</dbReference>